<keyword evidence="6" id="KW-0378">Hydrolase</keyword>
<dbReference type="AlphaFoldDB" id="A0A6N3HEK5"/>
<keyword evidence="2" id="KW-0547">Nucleotide-binding</keyword>
<dbReference type="PROSITE" id="PS00211">
    <property type="entry name" value="ABC_TRANSPORTER_1"/>
    <property type="match status" value="1"/>
</dbReference>
<evidence type="ECO:0000259" key="5">
    <source>
        <dbReference type="PROSITE" id="PS50893"/>
    </source>
</evidence>
<dbReference type="Pfam" id="PF08402">
    <property type="entry name" value="TOBE_2"/>
    <property type="match status" value="1"/>
</dbReference>
<feature type="domain" description="ABC transporter" evidence="5">
    <location>
        <begin position="3"/>
        <end position="240"/>
    </location>
</feature>
<dbReference type="SUPFAM" id="SSF52540">
    <property type="entry name" value="P-loop containing nucleoside triphosphate hydrolases"/>
    <property type="match status" value="1"/>
</dbReference>
<dbReference type="InterPro" id="IPR013611">
    <property type="entry name" value="Transp-assoc_OB_typ2"/>
</dbReference>
<dbReference type="GO" id="GO:0016887">
    <property type="term" value="F:ATP hydrolysis activity"/>
    <property type="evidence" value="ECO:0007669"/>
    <property type="project" value="InterPro"/>
</dbReference>
<dbReference type="GO" id="GO:0015418">
    <property type="term" value="F:ABC-type quaternary ammonium compound transporting activity"/>
    <property type="evidence" value="ECO:0007669"/>
    <property type="project" value="UniProtKB-EC"/>
</dbReference>
<dbReference type="GO" id="GO:0005524">
    <property type="term" value="F:ATP binding"/>
    <property type="evidence" value="ECO:0007669"/>
    <property type="project" value="UniProtKB-KW"/>
</dbReference>
<reference evidence="6" key="1">
    <citation type="submission" date="2019-11" db="EMBL/GenBank/DDBJ databases">
        <authorList>
            <person name="Feng L."/>
        </authorList>
    </citation>
    <scope>NUCLEOTIDE SEQUENCE</scope>
    <source>
        <strain evidence="6">ElimosumLFYP34</strain>
    </source>
</reference>
<organism evidence="6">
    <name type="scientific">Eubacterium limosum</name>
    <dbReference type="NCBI Taxonomy" id="1736"/>
    <lineage>
        <taxon>Bacteria</taxon>
        <taxon>Bacillati</taxon>
        <taxon>Bacillota</taxon>
        <taxon>Clostridia</taxon>
        <taxon>Eubacteriales</taxon>
        <taxon>Eubacteriaceae</taxon>
        <taxon>Eubacterium</taxon>
    </lineage>
</organism>
<dbReference type="InterPro" id="IPR027417">
    <property type="entry name" value="P-loop_NTPase"/>
</dbReference>
<dbReference type="EMBL" id="CACRTR010000023">
    <property type="protein sequence ID" value="VYU74908.1"/>
    <property type="molecule type" value="Genomic_DNA"/>
</dbReference>
<evidence type="ECO:0000313" key="6">
    <source>
        <dbReference type="EMBL" id="VYU74908.1"/>
    </source>
</evidence>
<dbReference type="Gene3D" id="3.40.50.300">
    <property type="entry name" value="P-loop containing nucleotide triphosphate hydrolases"/>
    <property type="match status" value="1"/>
</dbReference>
<dbReference type="InterPro" id="IPR003593">
    <property type="entry name" value="AAA+_ATPase"/>
</dbReference>
<evidence type="ECO:0000256" key="2">
    <source>
        <dbReference type="ARBA" id="ARBA00022741"/>
    </source>
</evidence>
<keyword evidence="1" id="KW-0813">Transport</keyword>
<dbReference type="InterPro" id="IPR050093">
    <property type="entry name" value="ABC_SmlMolc_Importer"/>
</dbReference>
<dbReference type="PANTHER" id="PTHR42781">
    <property type="entry name" value="SPERMIDINE/PUTRESCINE IMPORT ATP-BINDING PROTEIN POTA"/>
    <property type="match status" value="1"/>
</dbReference>
<dbReference type="SMART" id="SM00382">
    <property type="entry name" value="AAA"/>
    <property type="match status" value="1"/>
</dbReference>
<dbReference type="SUPFAM" id="SSF50331">
    <property type="entry name" value="MOP-like"/>
    <property type="match status" value="1"/>
</dbReference>
<evidence type="ECO:0000256" key="3">
    <source>
        <dbReference type="ARBA" id="ARBA00022840"/>
    </source>
</evidence>
<protein>
    <recommendedName>
        <fullName evidence="4">ABC-type quaternary amine transporter</fullName>
        <ecNumber evidence="4">7.6.2.9</ecNumber>
    </recommendedName>
</protein>
<evidence type="ECO:0000256" key="1">
    <source>
        <dbReference type="ARBA" id="ARBA00022448"/>
    </source>
</evidence>
<accession>A0A6N3HEK5</accession>
<proteinExistence type="predicted"/>
<dbReference type="PROSITE" id="PS50893">
    <property type="entry name" value="ABC_TRANSPORTER_2"/>
    <property type="match status" value="1"/>
</dbReference>
<dbReference type="FunFam" id="3.40.50.300:FF:000425">
    <property type="entry name" value="Probable ABC transporter, ATP-binding subunit"/>
    <property type="match status" value="1"/>
</dbReference>
<dbReference type="EC" id="7.6.2.9" evidence="4"/>
<keyword evidence="3 6" id="KW-0067">ATP-binding</keyword>
<dbReference type="InterPro" id="IPR003439">
    <property type="entry name" value="ABC_transporter-like_ATP-bd"/>
</dbReference>
<dbReference type="GO" id="GO:0043190">
    <property type="term" value="C:ATP-binding cassette (ABC) transporter complex"/>
    <property type="evidence" value="ECO:0007669"/>
    <property type="project" value="InterPro"/>
</dbReference>
<dbReference type="InterPro" id="IPR008995">
    <property type="entry name" value="Mo/tungstate-bd_C_term_dom"/>
</dbReference>
<name>A0A6N3HEK5_EUBLI</name>
<dbReference type="PANTHER" id="PTHR42781:SF4">
    <property type="entry name" value="SPERMIDINE_PUTRESCINE IMPORT ATP-BINDING PROTEIN POTA"/>
    <property type="match status" value="1"/>
</dbReference>
<dbReference type="Pfam" id="PF00005">
    <property type="entry name" value="ABC_tran"/>
    <property type="match status" value="1"/>
</dbReference>
<evidence type="ECO:0000256" key="4">
    <source>
        <dbReference type="ARBA" id="ARBA00066388"/>
    </source>
</evidence>
<sequence length="349" mass="39273">MSLSIDHITKKFNNTVALESVSLEIKDGEFIAILGPSGCGKTTLLRIVGGFLNPSSGEIRMDGTLYSSKKQNVPVEKRDLGMVFQSFALWPHMTVQQHVEFPLKSKRHKNVSEDEKKLAVDEAIRCTGLNGLTDRLPGELSGGQRQRVSLARAIVSRPKILLMDEPLSALDAELKINMRREIQDIHKLTGATILYVTHDQSEALAMADRMIIMKDGCIEQVGTPEEIYNCPKTEFVATFVSKANLVKGTWKHEFFTTKSGGITYCNKNIDPCFVSNGVYPIRPDKFVITKENKGIPGVIVNRQYNGREIHYNVQCGEELYTVYTGVQDDFQINEQVYLNKKEENSEYFN</sequence>
<dbReference type="InterPro" id="IPR017871">
    <property type="entry name" value="ABC_transporter-like_CS"/>
</dbReference>
<gene>
    <name evidence="6" type="primary">sugC</name>
    <name evidence="6" type="ORF">ELLFYP34_01180</name>
</gene>